<organism evidence="5 6">
    <name type="scientific">Microbacterium natoriense</name>
    <dbReference type="NCBI Taxonomy" id="284570"/>
    <lineage>
        <taxon>Bacteria</taxon>
        <taxon>Bacillati</taxon>
        <taxon>Actinomycetota</taxon>
        <taxon>Actinomycetes</taxon>
        <taxon>Micrococcales</taxon>
        <taxon>Microbacteriaceae</taxon>
        <taxon>Microbacterium</taxon>
    </lineage>
</organism>
<comment type="caution">
    <text evidence="5">The sequence shown here is derived from an EMBL/GenBank/DDBJ whole genome shotgun (WGS) entry which is preliminary data.</text>
</comment>
<evidence type="ECO:0000313" key="5">
    <source>
        <dbReference type="EMBL" id="MDQ0648197.1"/>
    </source>
</evidence>
<dbReference type="GO" id="GO:0016020">
    <property type="term" value="C:membrane"/>
    <property type="evidence" value="ECO:0007669"/>
    <property type="project" value="GOC"/>
</dbReference>
<protein>
    <submittedName>
        <fullName evidence="5">Dolichol-phosphate mannosyltransferase</fullName>
        <ecNumber evidence="5">2.4.1.83</ecNumber>
    </submittedName>
</protein>
<dbReference type="PANTHER" id="PTHR43398:SF1">
    <property type="entry name" value="DOLICHOL-PHOSPHATE MANNOSYLTRANSFERASE SUBUNIT 1"/>
    <property type="match status" value="1"/>
</dbReference>
<dbReference type="AlphaFoldDB" id="A0AAW8F0V9"/>
<dbReference type="InterPro" id="IPR039528">
    <property type="entry name" value="DPM1-like"/>
</dbReference>
<evidence type="ECO:0000256" key="2">
    <source>
        <dbReference type="ARBA" id="ARBA00022676"/>
    </source>
</evidence>
<keyword evidence="6" id="KW-1185">Reference proteome</keyword>
<keyword evidence="3 5" id="KW-0808">Transferase</keyword>
<keyword evidence="2 5" id="KW-0328">Glycosyltransferase</keyword>
<dbReference type="EMBL" id="JAUSXV010000001">
    <property type="protein sequence ID" value="MDQ0648197.1"/>
    <property type="molecule type" value="Genomic_DNA"/>
</dbReference>
<name>A0AAW8F0V9_9MICO</name>
<evidence type="ECO:0000259" key="4">
    <source>
        <dbReference type="Pfam" id="PF00535"/>
    </source>
</evidence>
<dbReference type="Pfam" id="PF00535">
    <property type="entry name" value="Glycos_transf_2"/>
    <property type="match status" value="1"/>
</dbReference>
<dbReference type="GO" id="GO:0009247">
    <property type="term" value="P:glycolipid biosynthetic process"/>
    <property type="evidence" value="ECO:0007669"/>
    <property type="project" value="TreeGrafter"/>
</dbReference>
<dbReference type="CDD" id="cd06442">
    <property type="entry name" value="DPM1_like"/>
    <property type="match status" value="1"/>
</dbReference>
<dbReference type="FunFam" id="3.90.550.10:FF:000122">
    <property type="entry name" value="Dolichol-phosphate mannosyltransferase subunit 1"/>
    <property type="match status" value="1"/>
</dbReference>
<dbReference type="PANTHER" id="PTHR43398">
    <property type="entry name" value="DOLICHOL-PHOSPHATE MANNOSYLTRANSFERASE SUBUNIT 1"/>
    <property type="match status" value="1"/>
</dbReference>
<dbReference type="EC" id="2.4.1.83" evidence="5"/>
<dbReference type="RefSeq" id="WP_307296669.1">
    <property type="nucleotide sequence ID" value="NZ_JAUSXV010000001.1"/>
</dbReference>
<dbReference type="Proteomes" id="UP001244427">
    <property type="component" value="Unassembled WGS sequence"/>
</dbReference>
<dbReference type="InterPro" id="IPR029044">
    <property type="entry name" value="Nucleotide-diphossugar_trans"/>
</dbReference>
<feature type="domain" description="Glycosyltransferase 2-like" evidence="4">
    <location>
        <begin position="7"/>
        <end position="171"/>
    </location>
</feature>
<dbReference type="SUPFAM" id="SSF53448">
    <property type="entry name" value="Nucleotide-diphospho-sugar transferases"/>
    <property type="match status" value="1"/>
</dbReference>
<gene>
    <name evidence="5" type="ORF">QFZ53_002393</name>
</gene>
<evidence type="ECO:0000313" key="6">
    <source>
        <dbReference type="Proteomes" id="UP001244427"/>
    </source>
</evidence>
<comment type="similarity">
    <text evidence="1">Belongs to the glycosyltransferase 2 family.</text>
</comment>
<accession>A0AAW8F0V9</accession>
<evidence type="ECO:0000256" key="3">
    <source>
        <dbReference type="ARBA" id="ARBA00022679"/>
    </source>
</evidence>
<evidence type="ECO:0000256" key="1">
    <source>
        <dbReference type="ARBA" id="ARBA00006739"/>
    </source>
</evidence>
<dbReference type="InterPro" id="IPR001173">
    <property type="entry name" value="Glyco_trans_2-like"/>
</dbReference>
<dbReference type="GO" id="GO:0004582">
    <property type="term" value="F:dolichyl-phosphate beta-D-mannosyltransferase activity"/>
    <property type="evidence" value="ECO:0007669"/>
    <property type="project" value="UniProtKB-EC"/>
</dbReference>
<reference evidence="5 6" key="1">
    <citation type="submission" date="2023-07" db="EMBL/GenBank/DDBJ databases">
        <title>Comparative genomics of wheat-associated soil bacteria to identify genetic determinants of phenazine resistance.</title>
        <authorList>
            <person name="Mouncey N."/>
        </authorList>
    </citation>
    <scope>NUCLEOTIDE SEQUENCE [LARGE SCALE GENOMIC DNA]</scope>
    <source>
        <strain evidence="5 6">W4I9-1</strain>
    </source>
</reference>
<dbReference type="Gene3D" id="3.90.550.10">
    <property type="entry name" value="Spore Coat Polysaccharide Biosynthesis Protein SpsA, Chain A"/>
    <property type="match status" value="1"/>
</dbReference>
<proteinExistence type="inferred from homology"/>
<sequence length="252" mass="27547">MIARTVVVLPTYNEIETLPEVVGRLRSSVPTADILVVDDASPDGTGELADLLSSRIPQVHVLHRAEKQGLGPAYIAGFAEAAASGYEVIVQSDADGSHRPEDLPRMLDALTGADVVIGSRWMPGGTVERWSPGRLLLSRAGSAYAGVMLRLPQKDITGGYRVFRTEALERIVPVQVESRGYCFQIEMLDRAVRSGCRVTEVPITFDDRLHGQSKMSGRIVLEALGQVTRWGIGRRFGSRRQAQTLRIEAARV</sequence>